<dbReference type="InterPro" id="IPR008972">
    <property type="entry name" value="Cupredoxin"/>
</dbReference>
<evidence type="ECO:0000313" key="3">
    <source>
        <dbReference type="Proteomes" id="UP000772181"/>
    </source>
</evidence>
<dbReference type="SUPFAM" id="SSF49503">
    <property type="entry name" value="Cupredoxins"/>
    <property type="match status" value="1"/>
</dbReference>
<accession>A0A933LQH4</accession>
<proteinExistence type="predicted"/>
<organism evidence="2 3">
    <name type="scientific">Tectimicrobiota bacterium</name>
    <dbReference type="NCBI Taxonomy" id="2528274"/>
    <lineage>
        <taxon>Bacteria</taxon>
        <taxon>Pseudomonadati</taxon>
        <taxon>Nitrospinota/Tectimicrobiota group</taxon>
        <taxon>Candidatus Tectimicrobiota</taxon>
    </lineage>
</organism>
<feature type="domain" description="Rhamnogalacturonan lyase" evidence="1">
    <location>
        <begin position="184"/>
        <end position="231"/>
    </location>
</feature>
<dbReference type="Proteomes" id="UP000772181">
    <property type="component" value="Unassembled WGS sequence"/>
</dbReference>
<dbReference type="Pfam" id="PF14686">
    <property type="entry name" value="fn3_3"/>
    <property type="match status" value="1"/>
</dbReference>
<dbReference type="InterPro" id="IPR029413">
    <property type="entry name" value="RG-lyase_II"/>
</dbReference>
<evidence type="ECO:0000259" key="1">
    <source>
        <dbReference type="Pfam" id="PF14686"/>
    </source>
</evidence>
<dbReference type="EMBL" id="JACQWF010000134">
    <property type="protein sequence ID" value="MBI4595321.1"/>
    <property type="molecule type" value="Genomic_DNA"/>
</dbReference>
<evidence type="ECO:0000313" key="2">
    <source>
        <dbReference type="EMBL" id="MBI4595321.1"/>
    </source>
</evidence>
<dbReference type="InterPro" id="IPR008969">
    <property type="entry name" value="CarboxyPept-like_regulatory"/>
</dbReference>
<reference evidence="2" key="1">
    <citation type="submission" date="2020-07" db="EMBL/GenBank/DDBJ databases">
        <title>Huge and variable diversity of episymbiotic CPR bacteria and DPANN archaea in groundwater ecosystems.</title>
        <authorList>
            <person name="He C.Y."/>
            <person name="Keren R."/>
            <person name="Whittaker M."/>
            <person name="Farag I.F."/>
            <person name="Doudna J."/>
            <person name="Cate J.H.D."/>
            <person name="Banfield J.F."/>
        </authorList>
    </citation>
    <scope>NUCLEOTIDE SEQUENCE</scope>
    <source>
        <strain evidence="2">NC_groundwater_1482_Ag_S-0.65um_47_24</strain>
    </source>
</reference>
<dbReference type="Gene3D" id="2.60.40.1120">
    <property type="entry name" value="Carboxypeptidase-like, regulatory domain"/>
    <property type="match status" value="1"/>
</dbReference>
<comment type="caution">
    <text evidence="2">The sequence shown here is derived from an EMBL/GenBank/DDBJ whole genome shotgun (WGS) entry which is preliminary data.</text>
</comment>
<dbReference type="SUPFAM" id="SSF49464">
    <property type="entry name" value="Carboxypeptidase regulatory domain-like"/>
    <property type="match status" value="1"/>
</dbReference>
<dbReference type="AlphaFoldDB" id="A0A933LQH4"/>
<protein>
    <recommendedName>
        <fullName evidence="1">Rhamnogalacturonan lyase domain-containing protein</fullName>
    </recommendedName>
</protein>
<name>A0A933LQH4_UNCTE</name>
<sequence>MKKTIIQVWLLVFMVFFSGHQVFGYQEIEVSNGGAISGEVKLTGMVPKAAPLSVTKNQDYCGDHKPSEKLLVGVNGGIKNAVITIENIAQGKMIDKNEISVLENRNCVFVPHVQVVNVANKLEIRNTDPILHNTHAFLGQATVFNLAQPLQNQTIPKILRKPGLVKIQCDAGHTWMSAYILVTEHPYHAVTDENGIFKITHIPPGNYKLKVWHEELGEQVKEVLVKGGEEVKAVFDNLVK</sequence>
<gene>
    <name evidence="2" type="ORF">HY730_02975</name>
</gene>